<dbReference type="PANTHER" id="PTHR43128">
    <property type="entry name" value="L-2-HYDROXYCARBOXYLATE DEHYDROGENASE (NAD(P)(+))"/>
    <property type="match status" value="1"/>
</dbReference>
<feature type="binding site" evidence="9">
    <location>
        <position position="115"/>
    </location>
    <ligand>
        <name>NAD(+)</name>
        <dbReference type="ChEBI" id="CHEBI:57540"/>
    </ligand>
</feature>
<evidence type="ECO:0000313" key="14">
    <source>
        <dbReference type="Proteomes" id="UP000007756"/>
    </source>
</evidence>
<dbReference type="CDD" id="cd05291">
    <property type="entry name" value="HicDH_like"/>
    <property type="match status" value="1"/>
</dbReference>
<dbReference type="HAMAP" id="MF_00488">
    <property type="entry name" value="Lactate_dehydrog"/>
    <property type="match status" value="1"/>
</dbReference>
<feature type="active site" description="Proton acceptor" evidence="7 8">
    <location>
        <position position="195"/>
    </location>
</feature>
<dbReference type="AlphaFoldDB" id="A0A0H3DQ28"/>
<dbReference type="InterPro" id="IPR011304">
    <property type="entry name" value="L-lactate_DH"/>
</dbReference>
<dbReference type="Pfam" id="PF02866">
    <property type="entry name" value="Ldh_1_C"/>
    <property type="match status" value="1"/>
</dbReference>
<feature type="binding site" evidence="7">
    <location>
        <position position="247"/>
    </location>
    <ligand>
        <name>substrate</name>
    </ligand>
</feature>
<dbReference type="SUPFAM" id="SSF56327">
    <property type="entry name" value="LDH C-terminal domain-like"/>
    <property type="match status" value="1"/>
</dbReference>
<dbReference type="GO" id="GO:0006089">
    <property type="term" value="P:lactate metabolic process"/>
    <property type="evidence" value="ECO:0007669"/>
    <property type="project" value="TreeGrafter"/>
</dbReference>
<feature type="binding site" evidence="7">
    <location>
        <begin position="138"/>
        <end position="140"/>
    </location>
    <ligand>
        <name>NAD(+)</name>
        <dbReference type="ChEBI" id="CHEBI:57540"/>
    </ligand>
</feature>
<comment type="function">
    <text evidence="7">Catalyzes the conversion of lactate to pyruvate.</text>
</comment>
<feature type="binding site" evidence="7">
    <location>
        <position position="84"/>
    </location>
    <ligand>
        <name>NAD(+)</name>
        <dbReference type="ChEBI" id="CHEBI:57540"/>
    </ligand>
</feature>
<dbReference type="SUPFAM" id="SSF51735">
    <property type="entry name" value="NAD(P)-binding Rossmann-fold domains"/>
    <property type="match status" value="1"/>
</dbReference>
<dbReference type="PATRIC" id="fig|722438.3.peg.765"/>
<dbReference type="eggNOG" id="COG0039">
    <property type="taxonomic scope" value="Bacteria"/>
</dbReference>
<feature type="binding site" evidence="7">
    <location>
        <position position="101"/>
    </location>
    <ligand>
        <name>substrate</name>
    </ligand>
</feature>
<organism evidence="13 14">
    <name type="scientific">Mycoplasmoides pneumoniae (strain ATCC 15531 / DSM 23978 / CIP 103766 / NBRC 14401 / NCTC 10119 / FH)</name>
    <name type="common">Mycoplasma pneumoniae</name>
    <dbReference type="NCBI Taxonomy" id="722438"/>
    <lineage>
        <taxon>Bacteria</taxon>
        <taxon>Bacillati</taxon>
        <taxon>Mycoplasmatota</taxon>
        <taxon>Mycoplasmoidales</taxon>
        <taxon>Mycoplasmoidaceae</taxon>
        <taxon>Mycoplasmoides</taxon>
    </lineage>
</organism>
<feature type="binding site" evidence="7">
    <location>
        <position position="108"/>
    </location>
    <ligand>
        <name>substrate</name>
    </ligand>
</feature>
<comment type="pathway">
    <text evidence="1 7">Fermentation; pyruvate fermentation to lactate; (S)-lactate from pyruvate: step 1/1.</text>
</comment>
<dbReference type="Gene3D" id="3.90.110.10">
    <property type="entry name" value="Lactate dehydrogenase/glycoside hydrolase, family 4, C-terminal"/>
    <property type="match status" value="1"/>
</dbReference>
<feature type="domain" description="Lactate/malate dehydrogenase C-terminal" evidence="12">
    <location>
        <begin position="165"/>
        <end position="328"/>
    </location>
</feature>
<dbReference type="UniPathway" id="UPA00554">
    <property type="reaction ID" value="UER00611"/>
</dbReference>
<dbReference type="PIRSF" id="PIRSF000102">
    <property type="entry name" value="Lac_mal_DH"/>
    <property type="match status" value="1"/>
</dbReference>
<keyword evidence="10" id="KW-1133">Transmembrane helix</keyword>
<accession>A0A0H3DQ28</accession>
<dbReference type="InterPro" id="IPR036291">
    <property type="entry name" value="NAD(P)-bd_dom_sf"/>
</dbReference>
<evidence type="ECO:0000256" key="10">
    <source>
        <dbReference type="SAM" id="Phobius"/>
    </source>
</evidence>
<evidence type="ECO:0000256" key="3">
    <source>
        <dbReference type="ARBA" id="ARBA00012967"/>
    </source>
</evidence>
<comment type="subunit">
    <text evidence="7">Homotetramer.</text>
</comment>
<evidence type="ECO:0000256" key="6">
    <source>
        <dbReference type="ARBA" id="ARBA00049258"/>
    </source>
</evidence>
<dbReference type="InterPro" id="IPR018177">
    <property type="entry name" value="L-lactate_DH_AS"/>
</dbReference>
<evidence type="ECO:0000256" key="9">
    <source>
        <dbReference type="PIRSR" id="PIRSR000102-3"/>
    </source>
</evidence>
<dbReference type="EC" id="1.1.1.27" evidence="3 7"/>
<evidence type="ECO:0000256" key="2">
    <source>
        <dbReference type="ARBA" id="ARBA00006054"/>
    </source>
</evidence>
<dbReference type="PROSITE" id="PS00064">
    <property type="entry name" value="L_LDH"/>
    <property type="match status" value="1"/>
</dbReference>
<dbReference type="GO" id="GO:0004459">
    <property type="term" value="F:L-lactate dehydrogenase (NAD+) activity"/>
    <property type="evidence" value="ECO:0007669"/>
    <property type="project" value="UniProtKB-UniRule"/>
</dbReference>
<dbReference type="GO" id="GO:0006096">
    <property type="term" value="P:glycolytic process"/>
    <property type="evidence" value="ECO:0007669"/>
    <property type="project" value="UniProtKB-UniRule"/>
</dbReference>
<dbReference type="Gene3D" id="3.40.50.720">
    <property type="entry name" value="NAD(P)-binding Rossmann-like Domain"/>
    <property type="match status" value="1"/>
</dbReference>
<dbReference type="NCBIfam" id="TIGR01771">
    <property type="entry name" value="L-LDH-NAD"/>
    <property type="match status" value="1"/>
</dbReference>
<feature type="binding site" evidence="7">
    <location>
        <begin position="140"/>
        <end position="143"/>
    </location>
    <ligand>
        <name>substrate</name>
    </ligand>
</feature>
<evidence type="ECO:0000256" key="5">
    <source>
        <dbReference type="ARBA" id="ARBA00023027"/>
    </source>
</evidence>
<dbReference type="InterPro" id="IPR001236">
    <property type="entry name" value="Lactate/malate_DH_N"/>
</dbReference>
<dbReference type="KEGG" id="mpj:MPNE_0786"/>
<protein>
    <recommendedName>
        <fullName evidence="3 7">L-lactate dehydrogenase</fullName>
        <shortName evidence="7">L-LDH</shortName>
        <ecNumber evidence="3 7">1.1.1.27</ecNumber>
    </recommendedName>
</protein>
<feature type="binding site" evidence="9">
    <location>
        <begin position="28"/>
        <end position="33"/>
    </location>
    <ligand>
        <name>NAD(+)</name>
        <dbReference type="ChEBI" id="CHEBI:57540"/>
    </ligand>
</feature>
<dbReference type="PRINTS" id="PR00086">
    <property type="entry name" value="LLDHDRGNASE"/>
</dbReference>
<evidence type="ECO:0000256" key="7">
    <source>
        <dbReference type="HAMAP-Rule" id="MF_00488"/>
    </source>
</evidence>
<evidence type="ECO:0000256" key="1">
    <source>
        <dbReference type="ARBA" id="ARBA00004843"/>
    </source>
</evidence>
<dbReference type="InterPro" id="IPR015955">
    <property type="entry name" value="Lactate_DH/Glyco_Ohase_4_C"/>
</dbReference>
<evidence type="ECO:0000256" key="4">
    <source>
        <dbReference type="ARBA" id="ARBA00023002"/>
    </source>
</evidence>
<gene>
    <name evidence="7" type="primary">ldh</name>
    <name evidence="13" type="ordered locus">MPNE_0786</name>
</gene>
<evidence type="ECO:0000259" key="12">
    <source>
        <dbReference type="Pfam" id="PF02866"/>
    </source>
</evidence>
<keyword evidence="10" id="KW-0812">Transmembrane</keyword>
<feature type="binding site" evidence="7">
    <location>
        <position position="163"/>
    </location>
    <ligand>
        <name>NAD(+)</name>
        <dbReference type="ChEBI" id="CHEBI:57540"/>
    </ligand>
</feature>
<keyword evidence="4 7" id="KW-0560">Oxidoreductase</keyword>
<feature type="transmembrane region" description="Helical" evidence="10">
    <location>
        <begin position="21"/>
        <end position="41"/>
    </location>
</feature>
<dbReference type="Proteomes" id="UP000007756">
    <property type="component" value="Chromosome"/>
</dbReference>
<feature type="modified residue" description="Phosphotyrosine" evidence="7">
    <location>
        <position position="238"/>
    </location>
</feature>
<keyword evidence="10" id="KW-0472">Membrane</keyword>
<feature type="binding site" evidence="7">
    <location>
        <position position="32"/>
    </location>
    <ligand>
        <name>NAD(+)</name>
        <dbReference type="ChEBI" id="CHEBI:57540"/>
    </ligand>
</feature>
<keyword evidence="7" id="KW-0963">Cytoplasm</keyword>
<dbReference type="InterPro" id="IPR001557">
    <property type="entry name" value="L-lactate/malate_DH"/>
</dbReference>
<evidence type="ECO:0000313" key="13">
    <source>
        <dbReference type="EMBL" id="ADK87274.1"/>
    </source>
</evidence>
<dbReference type="EMBL" id="CP002077">
    <property type="protein sequence ID" value="ADK87274.1"/>
    <property type="molecule type" value="Genomic_DNA"/>
</dbReference>
<reference evidence="13 14" key="1">
    <citation type="journal article" date="2010" name="Appl. Environ. Microbiol.">
        <title>Targeted chromosomal knockouts in Mycoplasma pneumoniae.</title>
        <authorList>
            <person name="Krishnakumar R."/>
            <person name="Assad-Garcia N."/>
            <person name="Benders G.A."/>
            <person name="Phan Q."/>
            <person name="Montague M.G."/>
            <person name="Glass J.I."/>
        </authorList>
    </citation>
    <scope>NUCLEOTIDE SEQUENCE [LARGE SCALE GENOMIC DNA]</scope>
    <source>
        <strain evidence="14">ATCC 15531 / DSM 22911 / NBRC 14401 / NCTC 10119 / FH</strain>
    </source>
</reference>
<comment type="caution">
    <text evidence="7">Lacks conserved residue(s) required for the propagation of feature annotation.</text>
</comment>
<sequence>MIGGLNQIKMKASLNKLVMKSLKVALIGSGAVGTSFLYAAMSRGLASEYMVIDINEKSQVGNVFDLQDAVPSSPQYSKVIAGDYKQLKDYDFIFIGAGRPQKQGGETRLQLLEGNVEIMKNIAKAVKESGFKGITLIASNPVDIMAYTYLKVTGFEPNKVIGSGTLLDSARLKFAIAEKYGMSSRDVQAYVLGEHGDSSVSIISSAKIAGLPLKHFSKASDIEKEFAEIDHFIRRRAYEIIERKGATFYGIGEATAEVAELILRDTKEVRVVASLINGQYGAKDVMFGTPCVLGRNGVEKILEIELSATEKAGLDKSIQVLKDNIKLAKL</sequence>
<dbReference type="Pfam" id="PF00056">
    <property type="entry name" value="Ldh_1_N"/>
    <property type="match status" value="1"/>
</dbReference>
<feature type="binding site" evidence="7">
    <location>
        <begin position="168"/>
        <end position="171"/>
    </location>
    <ligand>
        <name>substrate</name>
    </ligand>
</feature>
<evidence type="ECO:0000259" key="11">
    <source>
        <dbReference type="Pfam" id="PF00056"/>
    </source>
</evidence>
<dbReference type="STRING" id="722438.F539_03785"/>
<comment type="catalytic activity">
    <reaction evidence="6 7">
        <text>(S)-lactate + NAD(+) = pyruvate + NADH + H(+)</text>
        <dbReference type="Rhea" id="RHEA:23444"/>
        <dbReference type="ChEBI" id="CHEBI:15361"/>
        <dbReference type="ChEBI" id="CHEBI:15378"/>
        <dbReference type="ChEBI" id="CHEBI:16651"/>
        <dbReference type="ChEBI" id="CHEBI:57540"/>
        <dbReference type="ChEBI" id="CHEBI:57945"/>
        <dbReference type="EC" id="1.1.1.27"/>
    </reaction>
</comment>
<keyword evidence="7" id="KW-0597">Phosphoprotein</keyword>
<keyword evidence="5 7" id="KW-0520">NAD</keyword>
<comment type="similarity">
    <text evidence="2 7">Belongs to the LDH/MDH superfamily. LDH family.</text>
</comment>
<name>A0A0H3DQ28_MYCPB</name>
<proteinExistence type="inferred from homology"/>
<evidence type="ECO:0000256" key="8">
    <source>
        <dbReference type="PIRSR" id="PIRSR000102-1"/>
    </source>
</evidence>
<feature type="domain" description="Lactate/malate dehydrogenase N-terminal" evidence="11">
    <location>
        <begin position="23"/>
        <end position="162"/>
    </location>
</feature>
<feature type="binding site" evidence="7 9">
    <location>
        <position position="53"/>
    </location>
    <ligand>
        <name>NAD(+)</name>
        <dbReference type="ChEBI" id="CHEBI:57540"/>
    </ligand>
</feature>
<dbReference type="PANTHER" id="PTHR43128:SF16">
    <property type="entry name" value="L-LACTATE DEHYDROGENASE"/>
    <property type="match status" value="1"/>
</dbReference>
<dbReference type="HOGENOM" id="CLU_045401_1_2_14"/>
<dbReference type="InterPro" id="IPR022383">
    <property type="entry name" value="Lactate/malate_DH_C"/>
</dbReference>
<dbReference type="PaxDb" id="722438-MPNE_0786"/>
<dbReference type="GO" id="GO:0005737">
    <property type="term" value="C:cytoplasm"/>
    <property type="evidence" value="ECO:0007669"/>
    <property type="project" value="UniProtKB-SubCell"/>
</dbReference>
<comment type="subcellular location">
    <subcellularLocation>
        <location evidence="7">Cytoplasm</location>
    </subcellularLocation>
</comment>